<dbReference type="Pfam" id="PF02752">
    <property type="entry name" value="Arrestin_C"/>
    <property type="match status" value="1"/>
</dbReference>
<dbReference type="InterPro" id="IPR050357">
    <property type="entry name" value="Arrestin_domain-protein"/>
</dbReference>
<feature type="domain" description="Arrestin C-terminal-like" evidence="2">
    <location>
        <begin position="174"/>
        <end position="309"/>
    </location>
</feature>
<keyword evidence="3" id="KW-1185">Reference proteome</keyword>
<organism evidence="3 4">
    <name type="scientific">Panagrolaimus davidi</name>
    <dbReference type="NCBI Taxonomy" id="227884"/>
    <lineage>
        <taxon>Eukaryota</taxon>
        <taxon>Metazoa</taxon>
        <taxon>Ecdysozoa</taxon>
        <taxon>Nematoda</taxon>
        <taxon>Chromadorea</taxon>
        <taxon>Rhabditida</taxon>
        <taxon>Tylenchina</taxon>
        <taxon>Panagrolaimomorpha</taxon>
        <taxon>Panagrolaimoidea</taxon>
        <taxon>Panagrolaimidae</taxon>
        <taxon>Panagrolaimus</taxon>
    </lineage>
</organism>
<dbReference type="Pfam" id="PF00339">
    <property type="entry name" value="Arrestin_N"/>
    <property type="match status" value="1"/>
</dbReference>
<dbReference type="GO" id="GO:0005737">
    <property type="term" value="C:cytoplasm"/>
    <property type="evidence" value="ECO:0007669"/>
    <property type="project" value="TreeGrafter"/>
</dbReference>
<dbReference type="SUPFAM" id="SSF81296">
    <property type="entry name" value="E set domains"/>
    <property type="match status" value="2"/>
</dbReference>
<dbReference type="AlphaFoldDB" id="A0A914RBZ1"/>
<dbReference type="InterPro" id="IPR014756">
    <property type="entry name" value="Ig_E-set"/>
</dbReference>
<accession>A0A914RBZ1</accession>
<protein>
    <submittedName>
        <fullName evidence="4">Arrestin C-terminal-like domain-containing protein</fullName>
    </submittedName>
</protein>
<dbReference type="InterPro" id="IPR011021">
    <property type="entry name" value="Arrestin-like_N"/>
</dbReference>
<comment type="similarity">
    <text evidence="1">Belongs to the arrestin family.</text>
</comment>
<reference evidence="4" key="1">
    <citation type="submission" date="2022-11" db="UniProtKB">
        <authorList>
            <consortium name="WormBaseParasite"/>
        </authorList>
    </citation>
    <scope>IDENTIFICATION</scope>
</reference>
<dbReference type="GO" id="GO:0015031">
    <property type="term" value="P:protein transport"/>
    <property type="evidence" value="ECO:0007669"/>
    <property type="project" value="TreeGrafter"/>
</dbReference>
<dbReference type="PANTHER" id="PTHR11188">
    <property type="entry name" value="ARRESTIN DOMAIN CONTAINING PROTEIN"/>
    <property type="match status" value="1"/>
</dbReference>
<dbReference type="SMART" id="SM01017">
    <property type="entry name" value="Arrestin_C"/>
    <property type="match status" value="1"/>
</dbReference>
<proteinExistence type="inferred from homology"/>
<sequence length="375" mass="43183">MTTVEIFLDSKTNVFFPNSEITGKIYLNTIEAEIIRKVNVTIIGRAYVFFLVSHYQESRPYESEHYYLNENECLWKLNESNQLLNGEHWFPFKFIIPSNAPANVSEEFGHVEYFIKADIEFYGKKFGGNKKYNKFQYYGFSVCPLIDLNNLDPKLKLTASTKITQIEEKCFSCAKNPLNVKMTLPKSGFVCGEKIPIKIEIQNKTSMKIESIEYGIELKCLYVGGYEWFWPRFVETVNKETSFYVAKDCIKPESDCFICNILIPPLSPTFTDCSILKLEYSVFVKIHTNAFFQSGPIISIPITIGTVPMKKIESEETLNALEILKSANFLEGSNRCEIGDNYIWTFKEREGPKNVQPKFACYSNLSLNEKLSVKE</sequence>
<dbReference type="Proteomes" id="UP000887578">
    <property type="component" value="Unplaced"/>
</dbReference>
<dbReference type="PANTHER" id="PTHR11188:SF176">
    <property type="entry name" value="ARRESTIN DOMAIN-CONTAINING PROTEIN 1"/>
    <property type="match status" value="1"/>
</dbReference>
<evidence type="ECO:0000313" key="3">
    <source>
        <dbReference type="Proteomes" id="UP000887578"/>
    </source>
</evidence>
<dbReference type="Gene3D" id="2.60.40.640">
    <property type="match status" value="2"/>
</dbReference>
<evidence type="ECO:0000313" key="4">
    <source>
        <dbReference type="WBParaSite" id="PDA_v2.g9148.t1"/>
    </source>
</evidence>
<evidence type="ECO:0000256" key="1">
    <source>
        <dbReference type="ARBA" id="ARBA00005298"/>
    </source>
</evidence>
<dbReference type="InterPro" id="IPR011022">
    <property type="entry name" value="Arrestin_C-like"/>
</dbReference>
<dbReference type="WBParaSite" id="PDA_v2.g9148.t1">
    <property type="protein sequence ID" value="PDA_v2.g9148.t1"/>
    <property type="gene ID" value="PDA_v2.g9148"/>
</dbReference>
<dbReference type="InterPro" id="IPR014752">
    <property type="entry name" value="Arrestin-like_C"/>
</dbReference>
<evidence type="ECO:0000259" key="2">
    <source>
        <dbReference type="SMART" id="SM01017"/>
    </source>
</evidence>
<name>A0A914RBZ1_9BILA</name>